<feature type="coiled-coil region" evidence="1">
    <location>
        <begin position="220"/>
        <end position="268"/>
    </location>
</feature>
<keyword evidence="4" id="KW-1185">Reference proteome</keyword>
<feature type="compositionally biased region" description="Low complexity" evidence="2">
    <location>
        <begin position="315"/>
        <end position="326"/>
    </location>
</feature>
<comment type="caution">
    <text evidence="3">The sequence shown here is derived from an EMBL/GenBank/DDBJ whole genome shotgun (WGS) entry which is preliminary data.</text>
</comment>
<feature type="compositionally biased region" description="Low complexity" evidence="2">
    <location>
        <begin position="649"/>
        <end position="665"/>
    </location>
</feature>
<dbReference type="EMBL" id="BRXU01000033">
    <property type="protein sequence ID" value="GLC60315.1"/>
    <property type="molecule type" value="Genomic_DNA"/>
</dbReference>
<dbReference type="Proteomes" id="UP001165080">
    <property type="component" value="Unassembled WGS sequence"/>
</dbReference>
<feature type="region of interest" description="Disordered" evidence="2">
    <location>
        <begin position="283"/>
        <end position="328"/>
    </location>
</feature>
<sequence>MVDHTMATITRNGHVMPPGRTSVARMGQTQGGAARGGAQDVGGMLVGDDNRLYGAAYPGSPLDVARIRPHSATPAFRPLSSNTPGHHSHLANNGKAGSLSNRVTYMGAQHQRANSTPRDRGMAPGGAGGGGAGGGGAGGGGAGGAAAARSVSTNRGGGGAAAAAATAASAAAAAASAAATAAAAAPPSSSRPSRSAAQQRIASSAGMSLLDRSLPAVRAAAALEEELAAVRGKLTEAREEQRKAVAAVRRLECELQEERGARVRLEDQLAAISRGRGRVVPASSAASAAWADPNSPGAHSSERRVYTREGRASVAAPPAAAATGTGDWDDEDGYGAAASPAGGGGGGGCCVVPRARPASASAASSHLVSSLRWEVRQLTATRDALAAQLADVKAGSRAQRLQELQSEVERYREEVGRQMGLVRLMSGRLDAAETEAAEARAALASSQEQAAEANTGAVPLALPPGNNLSRTSVRSALVVLQRAHKLIMAEARLVKSTFPPLLTLPELRDLAVQRPNTAGAAEALMFLTSHLARLMDEVRGLPGVPRLRGPPTAAEAREAAAASAATLGGPRPSGSGALDVDAQLASLSKMGLGQPGAGAGAGSIASIKAARAAAAVRANAIAAAARAAPAPPSSRGTPLERPPLGGRLSPGRTSRPSSARTRGSAATAAAAAAVVSGEASRLNRGVLLTPAAGDPAAAEELRGRLTEAVAALAAEGRELQDEAAEAAEAEAGAAAPPSDGHNSVRSSLGGEGTAAAGRSAGRDAPAAGGQVEGEEPLPPEAEAAAEGEVEAEALVREEQEDGEEGALLVPLAVALFRKRRSSGAQEEAPAAAEEEEGQQQGRAEASADDGYGGYGAEEPEGAAGEDGGDAVMAEAEGYADGDGPPAQPPEEADSAIGGGGDGDEVEGEEDFGNAAAAPDGGVHEQEYGGANEYGGGGTAAEEGAGDGGDGYGAAFGGAATAEQLAEEGEYGAEGEECG</sequence>
<feature type="region of interest" description="Disordered" evidence="2">
    <location>
        <begin position="717"/>
        <end position="806"/>
    </location>
</feature>
<accession>A0A9W6F932</accession>
<feature type="compositionally biased region" description="Low complexity" evidence="2">
    <location>
        <begin position="822"/>
        <end position="831"/>
    </location>
</feature>
<name>A0A9W6F932_9CHLO</name>
<feature type="compositionally biased region" description="Gly residues" evidence="2">
    <location>
        <begin position="123"/>
        <end position="144"/>
    </location>
</feature>
<evidence type="ECO:0000256" key="1">
    <source>
        <dbReference type="SAM" id="Coils"/>
    </source>
</evidence>
<evidence type="ECO:0000313" key="3">
    <source>
        <dbReference type="EMBL" id="GLC60315.1"/>
    </source>
</evidence>
<feature type="coiled-coil region" evidence="1">
    <location>
        <begin position="394"/>
        <end position="449"/>
    </location>
</feature>
<feature type="compositionally biased region" description="Basic and acidic residues" evidence="2">
    <location>
        <begin position="300"/>
        <end position="311"/>
    </location>
</feature>
<organism evidence="3 4">
    <name type="scientific">Pleodorina starrii</name>
    <dbReference type="NCBI Taxonomy" id="330485"/>
    <lineage>
        <taxon>Eukaryota</taxon>
        <taxon>Viridiplantae</taxon>
        <taxon>Chlorophyta</taxon>
        <taxon>core chlorophytes</taxon>
        <taxon>Chlorophyceae</taxon>
        <taxon>CS clade</taxon>
        <taxon>Chlamydomonadales</taxon>
        <taxon>Volvocaceae</taxon>
        <taxon>Pleodorina</taxon>
    </lineage>
</organism>
<dbReference type="OrthoDB" id="552746at2759"/>
<evidence type="ECO:0000256" key="2">
    <source>
        <dbReference type="SAM" id="MobiDB-lite"/>
    </source>
</evidence>
<feature type="compositionally biased region" description="Gly residues" evidence="2">
    <location>
        <begin position="945"/>
        <end position="955"/>
    </location>
</feature>
<feature type="compositionally biased region" description="Acidic residues" evidence="2">
    <location>
        <begin position="901"/>
        <end position="911"/>
    </location>
</feature>
<evidence type="ECO:0000313" key="4">
    <source>
        <dbReference type="Proteomes" id="UP001165080"/>
    </source>
</evidence>
<feature type="region of interest" description="Disordered" evidence="2">
    <location>
        <begin position="625"/>
        <end position="665"/>
    </location>
</feature>
<feature type="compositionally biased region" description="Acidic residues" evidence="2">
    <location>
        <begin position="772"/>
        <end position="791"/>
    </location>
</feature>
<feature type="compositionally biased region" description="Acidic residues" evidence="2">
    <location>
        <begin position="964"/>
        <end position="978"/>
    </location>
</feature>
<reference evidence="3 4" key="1">
    <citation type="journal article" date="2023" name="Commun. Biol.">
        <title>Reorganization of the ancestral sex-determining regions during the evolution of trioecy in Pleodorina starrii.</title>
        <authorList>
            <person name="Takahashi K."/>
            <person name="Suzuki S."/>
            <person name="Kawai-Toyooka H."/>
            <person name="Yamamoto K."/>
            <person name="Hamaji T."/>
            <person name="Ootsuki R."/>
            <person name="Yamaguchi H."/>
            <person name="Kawachi M."/>
            <person name="Higashiyama T."/>
            <person name="Nozaki H."/>
        </authorList>
    </citation>
    <scope>NUCLEOTIDE SEQUENCE [LARGE SCALE GENOMIC DNA]</scope>
    <source>
        <strain evidence="3 4">NIES-4479</strain>
    </source>
</reference>
<protein>
    <submittedName>
        <fullName evidence="3">Uncharacterized protein</fullName>
    </submittedName>
</protein>
<keyword evidence="1" id="KW-0175">Coiled coil</keyword>
<gene>
    <name evidence="3" type="primary">PLEST012055</name>
    <name evidence="3" type="ORF">PLESTB_001597500</name>
</gene>
<proteinExistence type="predicted"/>
<feature type="region of interest" description="Disordered" evidence="2">
    <location>
        <begin position="819"/>
        <end position="978"/>
    </location>
</feature>
<feature type="region of interest" description="Disordered" evidence="2">
    <location>
        <begin position="75"/>
        <end position="159"/>
    </location>
</feature>
<dbReference type="AlphaFoldDB" id="A0A9W6F932"/>